<evidence type="ECO:0000313" key="2">
    <source>
        <dbReference type="Proteomes" id="UP000821865"/>
    </source>
</evidence>
<sequence length="110" mass="11987">MASKATKGRSAASVYMAAVLEYLTAEVLEVAVNAAREHRETSIASRHVQMFVSSDENYEERSKLLTNVTISECGVLPNFPQELLPKKSDGDQPQQNGHKGTDAGDGSRTY</sequence>
<comment type="caution">
    <text evidence="1">The sequence shown here is derived from an EMBL/GenBank/DDBJ whole genome shotgun (WGS) entry which is preliminary data.</text>
</comment>
<reference evidence="1" key="1">
    <citation type="submission" date="2020-05" db="EMBL/GenBank/DDBJ databases">
        <title>Large-scale comparative analyses of tick genomes elucidate their genetic diversity and vector capacities.</title>
        <authorList>
            <person name="Jia N."/>
            <person name="Wang J."/>
            <person name="Shi W."/>
            <person name="Du L."/>
            <person name="Sun Y."/>
            <person name="Zhan W."/>
            <person name="Jiang J."/>
            <person name="Wang Q."/>
            <person name="Zhang B."/>
            <person name="Ji P."/>
            <person name="Sakyi L.B."/>
            <person name="Cui X."/>
            <person name="Yuan T."/>
            <person name="Jiang B."/>
            <person name="Yang W."/>
            <person name="Lam T.T.-Y."/>
            <person name="Chang Q."/>
            <person name="Ding S."/>
            <person name="Wang X."/>
            <person name="Zhu J."/>
            <person name="Ruan X."/>
            <person name="Zhao L."/>
            <person name="Wei J."/>
            <person name="Que T."/>
            <person name="Du C."/>
            <person name="Cheng J."/>
            <person name="Dai P."/>
            <person name="Han X."/>
            <person name="Huang E."/>
            <person name="Gao Y."/>
            <person name="Liu J."/>
            <person name="Shao H."/>
            <person name="Ye R."/>
            <person name="Li L."/>
            <person name="Wei W."/>
            <person name="Wang X."/>
            <person name="Wang C."/>
            <person name="Yang T."/>
            <person name="Huo Q."/>
            <person name="Li W."/>
            <person name="Guo W."/>
            <person name="Chen H."/>
            <person name="Zhou L."/>
            <person name="Ni X."/>
            <person name="Tian J."/>
            <person name="Zhou Y."/>
            <person name="Sheng Y."/>
            <person name="Liu T."/>
            <person name="Pan Y."/>
            <person name="Xia L."/>
            <person name="Li J."/>
            <person name="Zhao F."/>
            <person name="Cao W."/>
        </authorList>
    </citation>
    <scope>NUCLEOTIDE SEQUENCE</scope>
    <source>
        <strain evidence="1">Dsil-2018</strain>
    </source>
</reference>
<organism evidence="1 2">
    <name type="scientific">Dermacentor silvarum</name>
    <name type="common">Tick</name>
    <dbReference type="NCBI Taxonomy" id="543639"/>
    <lineage>
        <taxon>Eukaryota</taxon>
        <taxon>Metazoa</taxon>
        <taxon>Ecdysozoa</taxon>
        <taxon>Arthropoda</taxon>
        <taxon>Chelicerata</taxon>
        <taxon>Arachnida</taxon>
        <taxon>Acari</taxon>
        <taxon>Parasitiformes</taxon>
        <taxon>Ixodida</taxon>
        <taxon>Ixodoidea</taxon>
        <taxon>Ixodidae</taxon>
        <taxon>Rhipicephalinae</taxon>
        <taxon>Dermacentor</taxon>
    </lineage>
</organism>
<gene>
    <name evidence="1" type="ORF">HPB49_004694</name>
</gene>
<protein>
    <submittedName>
        <fullName evidence="1">Uncharacterized protein</fullName>
    </submittedName>
</protein>
<dbReference type="Proteomes" id="UP000821865">
    <property type="component" value="Chromosome 1"/>
</dbReference>
<evidence type="ECO:0000313" key="1">
    <source>
        <dbReference type="EMBL" id="KAH7978157.1"/>
    </source>
</evidence>
<name>A0ACB8DUP8_DERSI</name>
<dbReference type="EMBL" id="CM023470">
    <property type="protein sequence ID" value="KAH7978157.1"/>
    <property type="molecule type" value="Genomic_DNA"/>
</dbReference>
<proteinExistence type="predicted"/>
<accession>A0ACB8DUP8</accession>
<keyword evidence="2" id="KW-1185">Reference proteome</keyword>